<reference evidence="1" key="1">
    <citation type="submission" date="2018-06" db="EMBL/GenBank/DDBJ databases">
        <authorList>
            <person name="Zhirakovskaya E."/>
        </authorList>
    </citation>
    <scope>NUCLEOTIDE SEQUENCE</scope>
</reference>
<gene>
    <name evidence="1" type="ORF">MNBD_GAMMA03-546</name>
</gene>
<name>A0A3B0WZE4_9ZZZZ</name>
<evidence type="ECO:0000313" key="1">
    <source>
        <dbReference type="EMBL" id="VAW48974.1"/>
    </source>
</evidence>
<protein>
    <recommendedName>
        <fullName evidence="2">Methyl-accepting chemotaxis protein</fullName>
    </recommendedName>
</protein>
<dbReference type="EMBL" id="UOFC01000247">
    <property type="protein sequence ID" value="VAW48974.1"/>
    <property type="molecule type" value="Genomic_DNA"/>
</dbReference>
<accession>A0A3B0WZE4</accession>
<evidence type="ECO:0008006" key="2">
    <source>
        <dbReference type="Google" id="ProtNLM"/>
    </source>
</evidence>
<sequence>MSALFDYPKQAEFGHIVAKNKIYERVKPNRKTQEAFVLQVGKIIWKYKLAPKTTNLPETGKVKEIEVFELALKSDKQIESFDQNILRCIDKAIAHPIIFHLTYADKIKAIATYKRPSDADATKWVISDEYFETEWLAADSERQNLPVMLNLSGLYEYLLRELIPLQPREDEGLESHIQRMKQVITKNKEACKLEVRMNKEKQFNRKVEMNAELRKLQDNVKRLKT</sequence>
<dbReference type="InterPro" id="IPR025503">
    <property type="entry name" value="DUF4391"/>
</dbReference>
<dbReference type="Pfam" id="PF14335">
    <property type="entry name" value="DUF4391"/>
    <property type="match status" value="1"/>
</dbReference>
<organism evidence="1">
    <name type="scientific">hydrothermal vent metagenome</name>
    <dbReference type="NCBI Taxonomy" id="652676"/>
    <lineage>
        <taxon>unclassified sequences</taxon>
        <taxon>metagenomes</taxon>
        <taxon>ecological metagenomes</taxon>
    </lineage>
</organism>
<proteinExistence type="predicted"/>
<dbReference type="AlphaFoldDB" id="A0A3B0WZE4"/>